<evidence type="ECO:0000256" key="2">
    <source>
        <dbReference type="SAM" id="Phobius"/>
    </source>
</evidence>
<reference evidence="4" key="1">
    <citation type="submission" date="2017-08" db="EMBL/GenBank/DDBJ databases">
        <title>A dynamic microbial community with high functional redundancy inhabits the cold, oxic subseafloor aquifer.</title>
        <authorList>
            <person name="Tully B.J."/>
            <person name="Wheat C.G."/>
            <person name="Glazer B.T."/>
            <person name="Huber J.A."/>
        </authorList>
    </citation>
    <scope>NUCLEOTIDE SEQUENCE [LARGE SCALE GENOMIC DNA]</scope>
</reference>
<evidence type="ECO:0000313" key="4">
    <source>
        <dbReference type="Proteomes" id="UP000218327"/>
    </source>
</evidence>
<sequence length="167" mass="18397">VYGEEPPVRGRRGPPPTSGNNDTTGEATAEPVLELNYLNMDQLFTATKEFVTEQGGGWRQLTLSLPTTSSTVAQFSIDQGNGGQPHLRHSLSLNRITGEVATWQPFSSLTPARRTRSIVRFLHTGEVLGFWGQTLAGFVSLTTLLMVWTGLALSYRRLIRPLLKKSN</sequence>
<name>A0A2A5BBB8_9GAMM</name>
<dbReference type="Pfam" id="PF03929">
    <property type="entry name" value="PepSY_TM"/>
    <property type="match status" value="1"/>
</dbReference>
<proteinExistence type="predicted"/>
<keyword evidence="2" id="KW-0812">Transmembrane</keyword>
<accession>A0A2A5BBB8</accession>
<evidence type="ECO:0000313" key="3">
    <source>
        <dbReference type="EMBL" id="PCJ28745.1"/>
    </source>
</evidence>
<evidence type="ECO:0000256" key="1">
    <source>
        <dbReference type="SAM" id="MobiDB-lite"/>
    </source>
</evidence>
<dbReference type="InterPro" id="IPR005625">
    <property type="entry name" value="PepSY-ass_TM"/>
</dbReference>
<keyword evidence="2" id="KW-0472">Membrane</keyword>
<feature type="non-terminal residue" evidence="3">
    <location>
        <position position="1"/>
    </location>
</feature>
<gene>
    <name evidence="3" type="ORF">COA96_00755</name>
</gene>
<comment type="caution">
    <text evidence="3">The sequence shown here is derived from an EMBL/GenBank/DDBJ whole genome shotgun (WGS) entry which is preliminary data.</text>
</comment>
<evidence type="ECO:0008006" key="5">
    <source>
        <dbReference type="Google" id="ProtNLM"/>
    </source>
</evidence>
<organism evidence="3 4">
    <name type="scientific">SAR86 cluster bacterium</name>
    <dbReference type="NCBI Taxonomy" id="2030880"/>
    <lineage>
        <taxon>Bacteria</taxon>
        <taxon>Pseudomonadati</taxon>
        <taxon>Pseudomonadota</taxon>
        <taxon>Gammaproteobacteria</taxon>
        <taxon>SAR86 cluster</taxon>
    </lineage>
</organism>
<dbReference type="EMBL" id="NVVJ01000001">
    <property type="protein sequence ID" value="PCJ28745.1"/>
    <property type="molecule type" value="Genomic_DNA"/>
</dbReference>
<keyword evidence="2" id="KW-1133">Transmembrane helix</keyword>
<feature type="region of interest" description="Disordered" evidence="1">
    <location>
        <begin position="1"/>
        <end position="26"/>
    </location>
</feature>
<protein>
    <recommendedName>
        <fullName evidence="5">PepSY domain-containing protein</fullName>
    </recommendedName>
</protein>
<feature type="transmembrane region" description="Helical" evidence="2">
    <location>
        <begin position="130"/>
        <end position="155"/>
    </location>
</feature>
<dbReference type="Proteomes" id="UP000218327">
    <property type="component" value="Unassembled WGS sequence"/>
</dbReference>
<dbReference type="AlphaFoldDB" id="A0A2A5BBB8"/>